<dbReference type="EMBL" id="CP031088">
    <property type="protein sequence ID" value="AXF95427.1"/>
    <property type="molecule type" value="Genomic_DNA"/>
</dbReference>
<dbReference type="KEGG" id="sphh:SDAV_00433"/>
<proteinExistence type="predicted"/>
<keyword evidence="2" id="KW-1185">Reference proteome</keyword>
<dbReference type="Proteomes" id="UP000253689">
    <property type="component" value="Chromosome"/>
</dbReference>
<evidence type="ECO:0000313" key="2">
    <source>
        <dbReference type="Proteomes" id="UP000253689"/>
    </source>
</evidence>
<protein>
    <submittedName>
        <fullName evidence="1">Uncharacterized protein</fullName>
    </submittedName>
</protein>
<dbReference type="RefSeq" id="WP_114564356.1">
    <property type="nucleotide sequence ID" value="NZ_CP031088.1"/>
</dbReference>
<sequence>MADITKLESFKLITLEEFKNWEGFDKLVAQYGKKLYDDTISNYLIEGITRASLQLDSICGYRLETEFPLLDPNSEIDKKRINYVKIACCLQTQYLIRTGIEYSNGGENSSDSVASYTYPSNMKIEFSPDIISLLEKAKFYKSQTITKINPDNYGFKNEYNTGFGQPDTNHKDRPIMLSEADAKYVWKNSMFTSNTLSIIPWSSTEKSGIWQIEISRELLANYIDNYIKNISVKLDNKSIIYNSNNELSVPFDNDTIYYENNVWKAKQGGDIPSDVIKDSDLNKDYIDKEDGKYIVKKAQSGSSITVNAPLHQKDDSSLELLLSDEFDIENNKLSLNKGLKDTIDQMLKWMFEINKKIKWEKVSISYTPDSAKYIDIPEFSEEYRYQVWLSPTNRKGAEGMLWLEPPYFTETKENKTLSKHQATCFIDDFDKTPYSIALYSASGRVYLTNGSEGSNIPINSVRIFRQEV</sequence>
<evidence type="ECO:0000313" key="1">
    <source>
        <dbReference type="EMBL" id="AXF95427.1"/>
    </source>
</evidence>
<gene>
    <name evidence="1" type="ORF">SDAV_00433</name>
</gene>
<dbReference type="AlphaFoldDB" id="A0A345DMI9"/>
<organism evidence="1 2">
    <name type="scientific">Spiroplasma phoeniceum P40</name>
    <dbReference type="NCBI Taxonomy" id="1276259"/>
    <lineage>
        <taxon>Bacteria</taxon>
        <taxon>Bacillati</taxon>
        <taxon>Mycoplasmatota</taxon>
        <taxon>Mollicutes</taxon>
        <taxon>Entomoplasmatales</taxon>
        <taxon>Spiroplasmataceae</taxon>
        <taxon>Spiroplasma</taxon>
    </lineage>
</organism>
<name>A0A345DMI9_9MOLU</name>
<accession>A0A345DMI9</accession>
<reference evidence="2" key="1">
    <citation type="submission" date="2018-07" db="EMBL/GenBank/DDBJ databases">
        <title>Complete Genome Sequence of Spiroplasma phoeniceum.</title>
        <authorList>
            <person name="Davis R.E."/>
            <person name="Shao J.Y."/>
            <person name="Zhao Y."/>
            <person name="Silver A."/>
            <person name="Stump z."/>
            <person name="Gasparich G."/>
        </authorList>
    </citation>
    <scope>NUCLEOTIDE SEQUENCE [LARGE SCALE GENOMIC DNA]</scope>
    <source>
        <strain evidence="2">P40</strain>
    </source>
</reference>